<evidence type="ECO:0000313" key="2">
    <source>
        <dbReference type="Proteomes" id="UP001179121"/>
    </source>
</evidence>
<dbReference type="EMBL" id="OX365700">
    <property type="protein sequence ID" value="CAI4031680.1"/>
    <property type="molecule type" value="Genomic_DNA"/>
</dbReference>
<reference evidence="1" key="1">
    <citation type="submission" date="2022-10" db="EMBL/GenBank/DDBJ databases">
        <authorList>
            <person name="Koch H."/>
        </authorList>
    </citation>
    <scope>NUCLEOTIDE SEQUENCE</scope>
    <source>
        <strain evidence="1">DNF</strain>
    </source>
</reference>
<evidence type="ECO:0000313" key="1">
    <source>
        <dbReference type="EMBL" id="CAI4031680.1"/>
    </source>
</evidence>
<sequence length="125" mass="14973">MYCEEVDTLFVRAEAECPEAVPFMYQRACSYGMTSQRWMKTEKQIEMWLRKNYRTMPTRIADYLIAYHKIDPRMKPFLINLARKVKARYRMRRHRGRIEVRIIDGKEQVVNLGYEAETGREEGAS</sequence>
<dbReference type="KEGG" id="nti:DNFV4_02099"/>
<organism evidence="1 2">
    <name type="scientific">Nitrospira tepida</name>
    <dbReference type="NCBI Taxonomy" id="2973512"/>
    <lineage>
        <taxon>Bacteria</taxon>
        <taxon>Pseudomonadati</taxon>
        <taxon>Nitrospirota</taxon>
        <taxon>Nitrospiria</taxon>
        <taxon>Nitrospirales</taxon>
        <taxon>Nitrospiraceae</taxon>
        <taxon>Nitrospira</taxon>
    </lineage>
</organism>
<dbReference type="AlphaFoldDB" id="A0AA86T438"/>
<proteinExistence type="predicted"/>
<dbReference type="Proteomes" id="UP001179121">
    <property type="component" value="Chromosome"/>
</dbReference>
<name>A0AA86T438_9BACT</name>
<keyword evidence="2" id="KW-1185">Reference proteome</keyword>
<protein>
    <submittedName>
        <fullName evidence="1">Uncharacterized protein</fullName>
    </submittedName>
</protein>
<dbReference type="RefSeq" id="WP_289268518.1">
    <property type="nucleotide sequence ID" value="NZ_OX365700.1"/>
</dbReference>
<gene>
    <name evidence="1" type="ORF">DNFV4_02099</name>
</gene>
<accession>A0AA86T438</accession>